<evidence type="ECO:0000256" key="2">
    <source>
        <dbReference type="ARBA" id="ARBA00022741"/>
    </source>
</evidence>
<sequence>MPNPVPSPESLLRAMFDAALAAIAPGPWMTDLLPAKPKGRTVVVGAGKAAAAMAATVEQAWDGPLSGLVVTGYGHGCPTRQIEVIEAGHPAPDQASQHAARRILDLARSLTADDLLLCLMSGGGSALMAAPASGLTLADKQAVTRDLLRCGATINEINCVRKHLSAIKGGRLAMAAAPARVVTLMISDVPGDDPSVIGSGPTVPDPTTFADAWEVVRKYAVPLPPAVRQHLTEAAEESPKPNDPLFARTQALMAATPQNALDAAAEVARRAGVTPLILGNAIEGEARDVALVHIGMTRQVVLHNQPIAPPCVLLSGGETTVTVTGNGRGGRNLEFLLGLAAALKSQPAEVHKAVWALAADTDGLDGTEDNAGALLRPDSLRRAHALGLSASAHLADNNSYGFFRALDDLIITGPTRTNVNDFRAVLIIP</sequence>
<name>A0A1N7JRE5_9PROT</name>
<dbReference type="PANTHER" id="PTHR12227">
    <property type="entry name" value="GLYCERATE KINASE"/>
    <property type="match status" value="1"/>
</dbReference>
<dbReference type="Proteomes" id="UP000185678">
    <property type="component" value="Unassembled WGS sequence"/>
</dbReference>
<dbReference type="SUPFAM" id="SSF82544">
    <property type="entry name" value="GckA/TtuD-like"/>
    <property type="match status" value="1"/>
</dbReference>
<keyword evidence="3 7" id="KW-0418">Kinase</keyword>
<dbReference type="Gene3D" id="3.40.50.10180">
    <property type="entry name" value="Glycerate kinase, MOFRL-like N-terminal domain"/>
    <property type="match status" value="1"/>
</dbReference>
<dbReference type="Pfam" id="PF13660">
    <property type="entry name" value="DUF4147"/>
    <property type="match status" value="1"/>
</dbReference>
<keyword evidence="1" id="KW-0808">Transferase</keyword>
<evidence type="ECO:0000313" key="7">
    <source>
        <dbReference type="EMBL" id="SIS51913.1"/>
    </source>
</evidence>
<evidence type="ECO:0000256" key="1">
    <source>
        <dbReference type="ARBA" id="ARBA00022679"/>
    </source>
</evidence>
<dbReference type="Gene3D" id="3.40.1480.10">
    <property type="entry name" value="MOFRL domain"/>
    <property type="match status" value="1"/>
</dbReference>
<keyword evidence="4" id="KW-0067">ATP-binding</keyword>
<dbReference type="FunFam" id="3.40.1480.10:FF:000002">
    <property type="entry name" value="Glycerate kinase"/>
    <property type="match status" value="1"/>
</dbReference>
<dbReference type="EMBL" id="FTOA01000002">
    <property type="protein sequence ID" value="SIS51913.1"/>
    <property type="molecule type" value="Genomic_DNA"/>
</dbReference>
<keyword evidence="2" id="KW-0547">Nucleotide-binding</keyword>
<dbReference type="GO" id="GO:0005737">
    <property type="term" value="C:cytoplasm"/>
    <property type="evidence" value="ECO:0007669"/>
    <property type="project" value="TreeGrafter"/>
</dbReference>
<dbReference type="InterPro" id="IPR038614">
    <property type="entry name" value="GK_N_sf"/>
</dbReference>
<feature type="domain" description="MOFRL-associated" evidence="6">
    <location>
        <begin position="12"/>
        <end position="231"/>
    </location>
</feature>
<evidence type="ECO:0000256" key="4">
    <source>
        <dbReference type="ARBA" id="ARBA00022840"/>
    </source>
</evidence>
<dbReference type="RefSeq" id="WP_076399299.1">
    <property type="nucleotide sequence ID" value="NZ_FTOA01000002.1"/>
</dbReference>
<dbReference type="GO" id="GO:0008887">
    <property type="term" value="F:glycerate kinase activity"/>
    <property type="evidence" value="ECO:0007669"/>
    <property type="project" value="InterPro"/>
</dbReference>
<dbReference type="InterPro" id="IPR007835">
    <property type="entry name" value="MOFRL"/>
</dbReference>
<dbReference type="InterPro" id="IPR037035">
    <property type="entry name" value="GK-like_C_sf"/>
</dbReference>
<keyword evidence="8" id="KW-1185">Reference proteome</keyword>
<dbReference type="STRING" id="80876.SAMN05421779_102436"/>
<proteinExistence type="predicted"/>
<gene>
    <name evidence="7" type="ORF">SAMN05421779_102436</name>
</gene>
<dbReference type="AlphaFoldDB" id="A0A1N7JRE5"/>
<dbReference type="InterPro" id="IPR025286">
    <property type="entry name" value="MOFRL_assoc_dom"/>
</dbReference>
<accession>A0A1N7JRE5</accession>
<feature type="domain" description="MOFRL" evidence="5">
    <location>
        <begin position="311"/>
        <end position="421"/>
    </location>
</feature>
<protein>
    <submittedName>
        <fullName evidence="7">Glycerate 2-kinase</fullName>
    </submittedName>
</protein>
<evidence type="ECO:0000259" key="5">
    <source>
        <dbReference type="Pfam" id="PF05161"/>
    </source>
</evidence>
<dbReference type="FunFam" id="3.40.50.10180:FF:000001">
    <property type="entry name" value="Glycerate kinase"/>
    <property type="match status" value="1"/>
</dbReference>
<organism evidence="7 8">
    <name type="scientific">Insolitispirillum peregrinum</name>
    <dbReference type="NCBI Taxonomy" id="80876"/>
    <lineage>
        <taxon>Bacteria</taxon>
        <taxon>Pseudomonadati</taxon>
        <taxon>Pseudomonadota</taxon>
        <taxon>Alphaproteobacteria</taxon>
        <taxon>Rhodospirillales</taxon>
        <taxon>Novispirillaceae</taxon>
        <taxon>Insolitispirillum</taxon>
    </lineage>
</organism>
<reference evidence="7 8" key="1">
    <citation type="submission" date="2017-01" db="EMBL/GenBank/DDBJ databases">
        <authorList>
            <person name="Mah S.A."/>
            <person name="Swanson W.J."/>
            <person name="Moy G.W."/>
            <person name="Vacquier V.D."/>
        </authorList>
    </citation>
    <scope>NUCLEOTIDE SEQUENCE [LARGE SCALE GENOMIC DNA]</scope>
    <source>
        <strain evidence="7 8">DSM 11589</strain>
    </source>
</reference>
<dbReference type="PANTHER" id="PTHR12227:SF0">
    <property type="entry name" value="GLYCERATE KINASE"/>
    <property type="match status" value="1"/>
</dbReference>
<dbReference type="Pfam" id="PF05161">
    <property type="entry name" value="MOFRL"/>
    <property type="match status" value="1"/>
</dbReference>
<evidence type="ECO:0000259" key="6">
    <source>
        <dbReference type="Pfam" id="PF13660"/>
    </source>
</evidence>
<dbReference type="GO" id="GO:0005524">
    <property type="term" value="F:ATP binding"/>
    <property type="evidence" value="ECO:0007669"/>
    <property type="project" value="UniProtKB-KW"/>
</dbReference>
<dbReference type="InterPro" id="IPR039760">
    <property type="entry name" value="MOFRL_protein"/>
</dbReference>
<evidence type="ECO:0000313" key="8">
    <source>
        <dbReference type="Proteomes" id="UP000185678"/>
    </source>
</evidence>
<evidence type="ECO:0000256" key="3">
    <source>
        <dbReference type="ARBA" id="ARBA00022777"/>
    </source>
</evidence>